<dbReference type="Gene3D" id="2.130.10.10">
    <property type="entry name" value="YVTN repeat-like/Quinoprotein amine dehydrogenase"/>
    <property type="match status" value="2"/>
</dbReference>
<dbReference type="GeneID" id="72191582"/>
<feature type="region of interest" description="Disordered" evidence="1">
    <location>
        <begin position="23"/>
        <end position="99"/>
    </location>
</feature>
<sequence length="439" mass="46613">MASPSRRDLLRATGLGLAAIAGCAGREAPPNDTTMHTATETRHTETTTQTTTDTMSETATSAPRDCVPESIPENGWPLPDRGPTGANYAPAATGPTEKPTVRWKRTVEEPETEGYLDVALTSPVVTADRIFVGKALYPGTENEMPDENAVHAYDRETGELDWSHPTKATVPESVAVMGEAVYVVTAGSVRAVERRGGVERWRFDPERGVQAATPTDGRIYVSTDSGSVVALRTDGSVAWTASVGDWVGTRPAVHDGTVFVGTGDSRLTALRTDDGGERWSVQLVTSESNAREVPGDVAVTDCGVFATPHGGVVALDFDGRVRWRATGGQYVLSTDGETVYTGTESGRLIALSAADGAVRWRTLLGEGSDQKVEDVSSDPVVADGTLYCSTRPGSLHSLDADTRTENWNLEFDSSSEPEKPAAVDDELFVSVGPSLVALE</sequence>
<dbReference type="InterPro" id="IPR002372">
    <property type="entry name" value="PQQ_rpt_dom"/>
</dbReference>
<dbReference type="SUPFAM" id="SSF50998">
    <property type="entry name" value="Quinoprotein alcohol dehydrogenase-like"/>
    <property type="match status" value="2"/>
</dbReference>
<dbReference type="RefSeq" id="WP_248654606.1">
    <property type="nucleotide sequence ID" value="NZ_CP096658.1"/>
</dbReference>
<reference evidence="3" key="1">
    <citation type="submission" date="2022-04" db="EMBL/GenBank/DDBJ databases">
        <title>Diverse halophilic archaea isolated from saline environments.</title>
        <authorList>
            <person name="Cui H.-L."/>
        </authorList>
    </citation>
    <scope>NUCLEOTIDE SEQUENCE</scope>
    <source>
        <strain evidence="3">XZYJT40</strain>
    </source>
</reference>
<name>A0A8U0IIU1_9EURY</name>
<dbReference type="PROSITE" id="PS51257">
    <property type="entry name" value="PROKAR_LIPOPROTEIN"/>
    <property type="match status" value="1"/>
</dbReference>
<dbReference type="Proteomes" id="UP000830434">
    <property type="component" value="Chromosome"/>
</dbReference>
<dbReference type="InterPro" id="IPR018391">
    <property type="entry name" value="PQQ_b-propeller_rpt"/>
</dbReference>
<evidence type="ECO:0000313" key="3">
    <source>
        <dbReference type="EMBL" id="UPW00192.1"/>
    </source>
</evidence>
<feature type="domain" description="Pyrrolo-quinoline quinone repeat" evidence="2">
    <location>
        <begin position="334"/>
        <end position="429"/>
    </location>
</feature>
<dbReference type="PANTHER" id="PTHR34512">
    <property type="entry name" value="CELL SURFACE PROTEIN"/>
    <property type="match status" value="1"/>
</dbReference>
<evidence type="ECO:0000313" key="4">
    <source>
        <dbReference type="Proteomes" id="UP000830434"/>
    </source>
</evidence>
<dbReference type="Pfam" id="PF13360">
    <property type="entry name" value="PQQ_2"/>
    <property type="match status" value="2"/>
</dbReference>
<evidence type="ECO:0000259" key="2">
    <source>
        <dbReference type="Pfam" id="PF13360"/>
    </source>
</evidence>
<feature type="compositionally biased region" description="Low complexity" evidence="1">
    <location>
        <begin position="46"/>
        <end position="61"/>
    </location>
</feature>
<keyword evidence="4" id="KW-1185">Reference proteome</keyword>
<dbReference type="SMART" id="SM00564">
    <property type="entry name" value="PQQ"/>
    <property type="match status" value="7"/>
</dbReference>
<dbReference type="EMBL" id="CP096658">
    <property type="protein sequence ID" value="UPW00192.1"/>
    <property type="molecule type" value="Genomic_DNA"/>
</dbReference>
<dbReference type="PROSITE" id="PS51318">
    <property type="entry name" value="TAT"/>
    <property type="match status" value="1"/>
</dbReference>
<accession>A0A8U0IIU1</accession>
<organism evidence="3 4">
    <name type="scientific">Halorussus gelatinilyticus</name>
    <dbReference type="NCBI Taxonomy" id="2937524"/>
    <lineage>
        <taxon>Archaea</taxon>
        <taxon>Methanobacteriati</taxon>
        <taxon>Methanobacteriota</taxon>
        <taxon>Stenosarchaea group</taxon>
        <taxon>Halobacteria</taxon>
        <taxon>Halobacteriales</taxon>
        <taxon>Haladaptataceae</taxon>
        <taxon>Halorussus</taxon>
    </lineage>
</organism>
<protein>
    <submittedName>
        <fullName evidence="3">PQQ-binding-like beta-propeller repeat protein</fullName>
    </submittedName>
</protein>
<feature type="domain" description="Pyrrolo-quinoline quinone repeat" evidence="2">
    <location>
        <begin position="186"/>
        <end position="326"/>
    </location>
</feature>
<dbReference type="InterPro" id="IPR011047">
    <property type="entry name" value="Quinoprotein_ADH-like_sf"/>
</dbReference>
<dbReference type="InterPro" id="IPR015943">
    <property type="entry name" value="WD40/YVTN_repeat-like_dom_sf"/>
</dbReference>
<dbReference type="KEGG" id="haxz:M0R88_16965"/>
<dbReference type="AlphaFoldDB" id="A0A8U0IIU1"/>
<evidence type="ECO:0000256" key="1">
    <source>
        <dbReference type="SAM" id="MobiDB-lite"/>
    </source>
</evidence>
<dbReference type="PANTHER" id="PTHR34512:SF30">
    <property type="entry name" value="OUTER MEMBRANE PROTEIN ASSEMBLY FACTOR BAMB"/>
    <property type="match status" value="1"/>
</dbReference>
<dbReference type="InterPro" id="IPR006311">
    <property type="entry name" value="TAT_signal"/>
</dbReference>
<proteinExistence type="predicted"/>
<feature type="compositionally biased region" description="Low complexity" evidence="1">
    <location>
        <begin position="23"/>
        <end position="38"/>
    </location>
</feature>
<gene>
    <name evidence="3" type="ORF">M0R88_16965</name>
</gene>